<dbReference type="InterPro" id="IPR022383">
    <property type="entry name" value="Lactate/malate_DH_C"/>
</dbReference>
<keyword evidence="13" id="KW-1185">Reference proteome</keyword>
<dbReference type="HAMAP" id="MF_00488">
    <property type="entry name" value="Lactate_dehydrog"/>
    <property type="match status" value="1"/>
</dbReference>
<keyword evidence="4 8" id="KW-0560">Oxidoreductase</keyword>
<dbReference type="PROSITE" id="PS00064">
    <property type="entry name" value="L_LDH"/>
    <property type="match status" value="1"/>
</dbReference>
<comment type="pathway">
    <text evidence="1 8">Fermentation; pyruvate fermentation to lactate; (S)-lactate from pyruvate: step 1/1.</text>
</comment>
<accession>A0A0D3EZK0</accession>
<evidence type="ECO:0000256" key="4">
    <source>
        <dbReference type="ARBA" id="ARBA00023002"/>
    </source>
</evidence>
<evidence type="ECO:0000256" key="2">
    <source>
        <dbReference type="ARBA" id="ARBA00006054"/>
    </source>
</evidence>
<dbReference type="PaxDb" id="65489-OBART02G00450.1"/>
<dbReference type="GO" id="GO:0004459">
    <property type="term" value="F:L-lactate dehydrogenase (NAD+) activity"/>
    <property type="evidence" value="ECO:0007669"/>
    <property type="project" value="UniProtKB-EC"/>
</dbReference>
<evidence type="ECO:0000259" key="10">
    <source>
        <dbReference type="Pfam" id="PF00056"/>
    </source>
</evidence>
<evidence type="ECO:0000259" key="11">
    <source>
        <dbReference type="Pfam" id="PF02866"/>
    </source>
</evidence>
<evidence type="ECO:0000256" key="5">
    <source>
        <dbReference type="ARBA" id="ARBA00023027"/>
    </source>
</evidence>
<evidence type="ECO:0000313" key="13">
    <source>
        <dbReference type="Proteomes" id="UP000026960"/>
    </source>
</evidence>
<feature type="domain" description="Lactate/malate dehydrogenase C-terminal" evidence="11">
    <location>
        <begin position="225"/>
        <end position="390"/>
    </location>
</feature>
<name>A0A0D3EZK0_9ORYZ</name>
<dbReference type="InterPro" id="IPR018177">
    <property type="entry name" value="L-lactate_DH_AS"/>
</dbReference>
<dbReference type="SUPFAM" id="SSF51735">
    <property type="entry name" value="NAD(P)-binding Rossmann-fold domains"/>
    <property type="match status" value="1"/>
</dbReference>
<proteinExistence type="inferred from homology"/>
<keyword evidence="5 8" id="KW-0520">NAD</keyword>
<dbReference type="InterPro" id="IPR001236">
    <property type="entry name" value="Lactate/malate_DH_N"/>
</dbReference>
<evidence type="ECO:0000256" key="9">
    <source>
        <dbReference type="SAM" id="MobiDB-lite"/>
    </source>
</evidence>
<dbReference type="EC" id="1.1.1.27" evidence="3 8"/>
<dbReference type="InterPro" id="IPR036291">
    <property type="entry name" value="NAD(P)-bd_dom_sf"/>
</dbReference>
<dbReference type="SUPFAM" id="SSF56327">
    <property type="entry name" value="LDH C-terminal domain-like"/>
    <property type="match status" value="1"/>
</dbReference>
<evidence type="ECO:0000256" key="3">
    <source>
        <dbReference type="ARBA" id="ARBA00012967"/>
    </source>
</evidence>
<protein>
    <recommendedName>
        <fullName evidence="3 8">L-lactate dehydrogenase</fullName>
        <ecNumber evidence="3 8">1.1.1.27</ecNumber>
    </recommendedName>
</protein>
<reference evidence="12" key="2">
    <citation type="submission" date="2015-03" db="UniProtKB">
        <authorList>
            <consortium name="EnsemblPlants"/>
        </authorList>
    </citation>
    <scope>IDENTIFICATION</scope>
</reference>
<dbReference type="InterPro" id="IPR011304">
    <property type="entry name" value="L-lactate_DH"/>
</dbReference>
<dbReference type="GO" id="GO:0006089">
    <property type="term" value="P:lactate metabolic process"/>
    <property type="evidence" value="ECO:0007669"/>
    <property type="project" value="TreeGrafter"/>
</dbReference>
<comment type="similarity">
    <text evidence="2">Belongs to the LDH/MDH superfamily. LDH family.</text>
</comment>
<dbReference type="Gene3D" id="3.40.50.720">
    <property type="entry name" value="NAD(P)-binding Rossmann-like Domain"/>
    <property type="match status" value="1"/>
</dbReference>
<dbReference type="EnsemblPlants" id="OBART02G00450.1">
    <property type="protein sequence ID" value="OBART02G00450.1"/>
    <property type="gene ID" value="OBART02G00450"/>
</dbReference>
<evidence type="ECO:0000256" key="7">
    <source>
        <dbReference type="ARBA" id="ARBA00064694"/>
    </source>
</evidence>
<evidence type="ECO:0000256" key="6">
    <source>
        <dbReference type="ARBA" id="ARBA00049258"/>
    </source>
</evidence>
<dbReference type="Proteomes" id="UP000026960">
    <property type="component" value="Chromosome 2"/>
</dbReference>
<dbReference type="UniPathway" id="UPA00554">
    <property type="reaction ID" value="UER00611"/>
</dbReference>
<evidence type="ECO:0000256" key="8">
    <source>
        <dbReference type="RuleBase" id="RU000496"/>
    </source>
</evidence>
<dbReference type="PRINTS" id="PR00086">
    <property type="entry name" value="LLDHDRGNASE"/>
</dbReference>
<comment type="catalytic activity">
    <reaction evidence="6 8">
        <text>(S)-lactate + NAD(+) = pyruvate + NADH + H(+)</text>
        <dbReference type="Rhea" id="RHEA:23444"/>
        <dbReference type="ChEBI" id="CHEBI:15361"/>
        <dbReference type="ChEBI" id="CHEBI:15378"/>
        <dbReference type="ChEBI" id="CHEBI:16651"/>
        <dbReference type="ChEBI" id="CHEBI:57540"/>
        <dbReference type="ChEBI" id="CHEBI:57945"/>
        <dbReference type="EC" id="1.1.1.27"/>
    </reaction>
</comment>
<sequence length="396" mass="43206">MSHKTTIDHFHFHFQERSTSPLAFHPVSEGGRSRSRSRSRSRDMKKASSLSELGFDAEGASSGFFRPVADGGSTPTSHRRRLTKISVIGAGNVGMAIAQTILTRDMADEIALVDAVPDKLRGEMLDLQHAAAFLPRVRLVSDTDLAVTRGSDLAIVTAGARQIPGESRLNLLQRNVALFRKIVPALAEHSPEALLLIVSNPVDVLTYVAWKLSGFPASRVIGSGTNLDSSRFRFLLAEHLQVNAQDVQAYMVGEHGDSSVAIWSSMSVAGMPVLKSLRESHQSFDEEALEGIRRAVVDSAYEVISLKGYTSWAIGYSVASLAASLLRDQHRIHPVSVLASGFHGIPQDHEVFLSLPARLGRAGVLGVAEMELTEEEARRLRRSAKTLWENCQLLDL</sequence>
<dbReference type="Pfam" id="PF00056">
    <property type="entry name" value="Ldh_1_N"/>
    <property type="match status" value="1"/>
</dbReference>
<dbReference type="STRING" id="65489.A0A0D3EZK0"/>
<dbReference type="HOGENOM" id="CLU_045401_0_2_1"/>
<comment type="subunit">
    <text evidence="7">Tetramer that arise from random association of LDH-A and LDH-B.</text>
</comment>
<dbReference type="Gene3D" id="3.90.110.10">
    <property type="entry name" value="Lactate dehydrogenase/glycoside hydrolase, family 4, C-terminal"/>
    <property type="match status" value="1"/>
</dbReference>
<dbReference type="InterPro" id="IPR015955">
    <property type="entry name" value="Lactate_DH/Glyco_Ohase_4_C"/>
</dbReference>
<dbReference type="GO" id="GO:0005737">
    <property type="term" value="C:cytoplasm"/>
    <property type="evidence" value="ECO:0007669"/>
    <property type="project" value="InterPro"/>
</dbReference>
<feature type="domain" description="Lactate/malate dehydrogenase N-terminal" evidence="10">
    <location>
        <begin position="83"/>
        <end position="222"/>
    </location>
</feature>
<dbReference type="AlphaFoldDB" id="A0A0D3EZK0"/>
<dbReference type="Gramene" id="OBART02G00450.1">
    <property type="protein sequence ID" value="OBART02G00450.1"/>
    <property type="gene ID" value="OBART02G00450"/>
</dbReference>
<dbReference type="CDD" id="cd05293">
    <property type="entry name" value="LDH_1"/>
    <property type="match status" value="1"/>
</dbReference>
<evidence type="ECO:0000313" key="12">
    <source>
        <dbReference type="EnsemblPlants" id="OBART02G00450.1"/>
    </source>
</evidence>
<feature type="region of interest" description="Disordered" evidence="9">
    <location>
        <begin position="21"/>
        <end position="52"/>
    </location>
</feature>
<dbReference type="InterPro" id="IPR001557">
    <property type="entry name" value="L-lactate/malate_DH"/>
</dbReference>
<organism evidence="12">
    <name type="scientific">Oryza barthii</name>
    <dbReference type="NCBI Taxonomy" id="65489"/>
    <lineage>
        <taxon>Eukaryota</taxon>
        <taxon>Viridiplantae</taxon>
        <taxon>Streptophyta</taxon>
        <taxon>Embryophyta</taxon>
        <taxon>Tracheophyta</taxon>
        <taxon>Spermatophyta</taxon>
        <taxon>Magnoliopsida</taxon>
        <taxon>Liliopsida</taxon>
        <taxon>Poales</taxon>
        <taxon>Poaceae</taxon>
        <taxon>BOP clade</taxon>
        <taxon>Oryzoideae</taxon>
        <taxon>Oryzeae</taxon>
        <taxon>Oryzinae</taxon>
        <taxon>Oryza</taxon>
    </lineage>
</organism>
<evidence type="ECO:0000256" key="1">
    <source>
        <dbReference type="ARBA" id="ARBA00004843"/>
    </source>
</evidence>
<reference evidence="12" key="1">
    <citation type="journal article" date="2009" name="Rice">
        <title>De Novo Next Generation Sequencing of Plant Genomes.</title>
        <authorList>
            <person name="Rounsley S."/>
            <person name="Marri P.R."/>
            <person name="Yu Y."/>
            <person name="He R."/>
            <person name="Sisneros N."/>
            <person name="Goicoechea J.L."/>
            <person name="Lee S.J."/>
            <person name="Angelova A."/>
            <person name="Kudrna D."/>
            <person name="Luo M."/>
            <person name="Affourtit J."/>
            <person name="Desany B."/>
            <person name="Knight J."/>
            <person name="Niazi F."/>
            <person name="Egholm M."/>
            <person name="Wing R.A."/>
        </authorList>
    </citation>
    <scope>NUCLEOTIDE SEQUENCE [LARGE SCALE GENOMIC DNA]</scope>
    <source>
        <strain evidence="12">cv. IRGC 105608</strain>
    </source>
</reference>
<dbReference type="PANTHER" id="PTHR43128:SF16">
    <property type="entry name" value="L-LACTATE DEHYDROGENASE"/>
    <property type="match status" value="1"/>
</dbReference>
<dbReference type="Pfam" id="PF02866">
    <property type="entry name" value="Ldh_1_C"/>
    <property type="match status" value="1"/>
</dbReference>
<dbReference type="PANTHER" id="PTHR43128">
    <property type="entry name" value="L-2-HYDROXYCARBOXYLATE DEHYDROGENASE (NAD(P)(+))"/>
    <property type="match status" value="1"/>
</dbReference>
<dbReference type="NCBIfam" id="TIGR01771">
    <property type="entry name" value="L-LDH-NAD"/>
    <property type="match status" value="1"/>
</dbReference>
<dbReference type="eggNOG" id="KOG1495">
    <property type="taxonomic scope" value="Eukaryota"/>
</dbReference>
<dbReference type="FunFam" id="3.40.50.720:FF:000018">
    <property type="entry name" value="Malate dehydrogenase"/>
    <property type="match status" value="1"/>
</dbReference>